<dbReference type="STRING" id="6313.A0A0K0DJL1"/>
<feature type="region of interest" description="Disordered" evidence="2">
    <location>
        <begin position="241"/>
        <end position="268"/>
    </location>
</feature>
<evidence type="ECO:0000259" key="3">
    <source>
        <dbReference type="PROSITE" id="PS51156"/>
    </source>
</evidence>
<evidence type="ECO:0000313" key="5">
    <source>
        <dbReference type="WBParaSite" id="ACAC_0001160201-mRNA-1"/>
    </source>
</evidence>
<dbReference type="WBParaSite" id="ACAC_0001160201-mRNA-1">
    <property type="protein sequence ID" value="ACAC_0001160201-mRNA-1"/>
    <property type="gene ID" value="ACAC_0001160201"/>
</dbReference>
<feature type="domain" description="ELM2" evidence="3">
    <location>
        <begin position="300"/>
        <end position="394"/>
    </location>
</feature>
<dbReference type="InterPro" id="IPR000949">
    <property type="entry name" value="ELM2_dom"/>
</dbReference>
<reference evidence="4" key="1">
    <citation type="submission" date="2012-09" db="EMBL/GenBank/DDBJ databases">
        <authorList>
            <person name="Martin A.A."/>
        </authorList>
    </citation>
    <scope>NUCLEOTIDE SEQUENCE</scope>
</reference>
<protein>
    <submittedName>
        <fullName evidence="5">ELM2 domain-containing protein</fullName>
    </submittedName>
</protein>
<keyword evidence="4" id="KW-1185">Reference proteome</keyword>
<sequence length="404" mass="44067">MGCRRIDNLFLVWHTPIPSPITAFIGESREIPENSSSVGLKSRLLCGVGCAGRHSAPPASNVLKRKARLEVHAARFDSAVAAYPDASTAPEAGHNPLSHAHAAEDAQIVPAKVSEGIEVNAPAVIDDTMTSSSGHEASSPSVDAATSENGLQIDVTEATNASKTSSSLLTPPSEDDQDVSKSKSSPAQLSCEAISKKKKSNGVRRTDEVVRKSGRITRTCDPSAAEFVDNYVDSKRLKQPRVVQPPKGGTRIPNMVPRNKSTKEKDKLSIDMVGPRTRSSLAEPVSPLGGTRRRNIHVELTARIGPDHQANFEPFYACDFVAAWQAEEEPEREELIWQEKPSGSSGYSNEELDEAWSAIRSQYGGRIELDSVLFCFMKHNYNIDALLENIEVEQWTNLPQPFEE</sequence>
<feature type="region of interest" description="Disordered" evidence="2">
    <location>
        <begin position="128"/>
        <end position="147"/>
    </location>
</feature>
<reference evidence="5" key="2">
    <citation type="submission" date="2017-02" db="UniProtKB">
        <authorList>
            <consortium name="WormBaseParasite"/>
        </authorList>
    </citation>
    <scope>IDENTIFICATION</scope>
</reference>
<organism evidence="4 5">
    <name type="scientific">Angiostrongylus cantonensis</name>
    <name type="common">Rat lungworm</name>
    <dbReference type="NCBI Taxonomy" id="6313"/>
    <lineage>
        <taxon>Eukaryota</taxon>
        <taxon>Metazoa</taxon>
        <taxon>Ecdysozoa</taxon>
        <taxon>Nematoda</taxon>
        <taxon>Chromadorea</taxon>
        <taxon>Rhabditida</taxon>
        <taxon>Rhabditina</taxon>
        <taxon>Rhabditomorpha</taxon>
        <taxon>Strongyloidea</taxon>
        <taxon>Metastrongylidae</taxon>
        <taxon>Angiostrongylus</taxon>
    </lineage>
</organism>
<feature type="region of interest" description="Disordered" evidence="2">
    <location>
        <begin position="157"/>
        <end position="207"/>
    </location>
</feature>
<evidence type="ECO:0000256" key="1">
    <source>
        <dbReference type="ARBA" id="ARBA00023242"/>
    </source>
</evidence>
<accession>A0A0K0DJL1</accession>
<dbReference type="Proteomes" id="UP000035642">
    <property type="component" value="Unassembled WGS sequence"/>
</dbReference>
<name>A0A0K0DJL1_ANGCA</name>
<proteinExistence type="predicted"/>
<dbReference type="AlphaFoldDB" id="A0A0K0DJL1"/>
<dbReference type="PROSITE" id="PS51156">
    <property type="entry name" value="ELM2"/>
    <property type="match status" value="1"/>
</dbReference>
<evidence type="ECO:0000313" key="4">
    <source>
        <dbReference type="Proteomes" id="UP000035642"/>
    </source>
</evidence>
<evidence type="ECO:0000256" key="2">
    <source>
        <dbReference type="SAM" id="MobiDB-lite"/>
    </source>
</evidence>
<keyword evidence="1" id="KW-0539">Nucleus</keyword>